<organism evidence="2">
    <name type="scientific">Nothobranchius kuhntae</name>
    <name type="common">Beira killifish</name>
    <dbReference type="NCBI Taxonomy" id="321403"/>
    <lineage>
        <taxon>Eukaryota</taxon>
        <taxon>Metazoa</taxon>
        <taxon>Chordata</taxon>
        <taxon>Craniata</taxon>
        <taxon>Vertebrata</taxon>
        <taxon>Euteleostomi</taxon>
        <taxon>Actinopterygii</taxon>
        <taxon>Neopterygii</taxon>
        <taxon>Teleostei</taxon>
        <taxon>Neoteleostei</taxon>
        <taxon>Acanthomorphata</taxon>
        <taxon>Ovalentaria</taxon>
        <taxon>Atherinomorphae</taxon>
        <taxon>Cyprinodontiformes</taxon>
        <taxon>Nothobranchiidae</taxon>
        <taxon>Nothobranchius</taxon>
    </lineage>
</organism>
<feature type="region of interest" description="Disordered" evidence="1">
    <location>
        <begin position="1"/>
        <end position="25"/>
    </location>
</feature>
<accession>A0A1A8JCV2</accession>
<name>A0A1A8JCV2_NOTKU</name>
<dbReference type="AlphaFoldDB" id="A0A1A8JCV2"/>
<reference evidence="2" key="1">
    <citation type="submission" date="2016-05" db="EMBL/GenBank/DDBJ databases">
        <authorList>
            <person name="Lavstsen T."/>
            <person name="Jespersen J.S."/>
        </authorList>
    </citation>
    <scope>NUCLEOTIDE SEQUENCE</scope>
    <source>
        <tissue evidence="2">Brain</tissue>
    </source>
</reference>
<evidence type="ECO:0000313" key="2">
    <source>
        <dbReference type="EMBL" id="SBR06653.1"/>
    </source>
</evidence>
<feature type="non-terminal residue" evidence="2">
    <location>
        <position position="152"/>
    </location>
</feature>
<gene>
    <name evidence="2" type="primary">CR854948.1</name>
</gene>
<sequence>SSRAAHLWALSRHPPDPQNKTATKPHPGLWMGLKSLKKKRNAGRILGSAELSVLKLQELGMCPVLFVGKQGRNGQLTADLLQHFPDLDSVGQDILRKMKKLYEHLLKRLFVPQLLQPSTSVALIPPVVHAAPEQEFVLHLTAVDPLPSSSHP</sequence>
<reference evidence="2" key="2">
    <citation type="submission" date="2016-06" db="EMBL/GenBank/DDBJ databases">
        <title>The genome of a short-lived fish provides insights into sex chromosome evolution and the genetic control of aging.</title>
        <authorList>
            <person name="Reichwald K."/>
            <person name="Felder M."/>
            <person name="Petzold A."/>
            <person name="Koch P."/>
            <person name="Groth M."/>
            <person name="Platzer M."/>
        </authorList>
    </citation>
    <scope>NUCLEOTIDE SEQUENCE</scope>
    <source>
        <tissue evidence="2">Brain</tissue>
    </source>
</reference>
<evidence type="ECO:0000256" key="1">
    <source>
        <dbReference type="SAM" id="MobiDB-lite"/>
    </source>
</evidence>
<protein>
    <submittedName>
        <fullName evidence="2">Uncharacterized protein</fullName>
    </submittedName>
</protein>
<dbReference type="EMBL" id="HAEE01003608">
    <property type="protein sequence ID" value="SBR23628.1"/>
    <property type="molecule type" value="Transcribed_RNA"/>
</dbReference>
<feature type="non-terminal residue" evidence="2">
    <location>
        <position position="1"/>
    </location>
</feature>
<proteinExistence type="predicted"/>
<dbReference type="EMBL" id="HAED01020133">
    <property type="protein sequence ID" value="SBR06653.1"/>
    <property type="molecule type" value="Transcribed_RNA"/>
</dbReference>